<dbReference type="Proteomes" id="UP000237968">
    <property type="component" value="Unassembled WGS sequence"/>
</dbReference>
<sequence length="212" mass="22900">MTTGGHVQSPTCELASRTELADENVVAPNGQTGAKILATVPESLHTSLHWDFSSLVTGVEVEVPGSIGLSSVLDLSFSFPSEPRFYFEDWMVVYPDADNHGQVAYECLDMVTTTLDVNMVTEDGTISLNLTGLKVGLNPDDPETDYVAKPLIYQTVAMTTPVVNFLQPEALPASTDKTIVMEFDFDGVSVDGAIIVHAEGSSATYEHLVARW</sequence>
<comment type="caution">
    <text evidence="1">The sequence shown here is derived from an EMBL/GenBank/DDBJ whole genome shotgun (WGS) entry which is preliminary data.</text>
</comment>
<organism evidence="1 2">
    <name type="scientific">Enhygromyxa salina</name>
    <dbReference type="NCBI Taxonomy" id="215803"/>
    <lineage>
        <taxon>Bacteria</taxon>
        <taxon>Pseudomonadati</taxon>
        <taxon>Myxococcota</taxon>
        <taxon>Polyangia</taxon>
        <taxon>Nannocystales</taxon>
        <taxon>Nannocystaceae</taxon>
        <taxon>Enhygromyxa</taxon>
    </lineage>
</organism>
<gene>
    <name evidence="1" type="ORF">ENSA5_15360</name>
</gene>
<keyword evidence="2" id="KW-1185">Reference proteome</keyword>
<proteinExistence type="predicted"/>
<dbReference type="EMBL" id="PVNK01000081">
    <property type="protein sequence ID" value="PRQ03506.1"/>
    <property type="molecule type" value="Genomic_DNA"/>
</dbReference>
<reference evidence="1 2" key="1">
    <citation type="submission" date="2018-03" db="EMBL/GenBank/DDBJ databases">
        <title>Draft Genome Sequences of the Obligatory Marine Myxobacteria Enhygromyxa salina SWB005.</title>
        <authorList>
            <person name="Poehlein A."/>
            <person name="Moghaddam J.A."/>
            <person name="Harms H."/>
            <person name="Alanjari M."/>
            <person name="Koenig G.M."/>
            <person name="Daniel R."/>
            <person name="Schaeberle T.F."/>
        </authorList>
    </citation>
    <scope>NUCLEOTIDE SEQUENCE [LARGE SCALE GENOMIC DNA]</scope>
    <source>
        <strain evidence="1 2">SWB005</strain>
    </source>
</reference>
<protein>
    <submittedName>
        <fullName evidence="1">Uncharacterized protein</fullName>
    </submittedName>
</protein>
<name>A0A2S9YES0_9BACT</name>
<accession>A0A2S9YES0</accession>
<evidence type="ECO:0000313" key="1">
    <source>
        <dbReference type="EMBL" id="PRQ03506.1"/>
    </source>
</evidence>
<dbReference type="AlphaFoldDB" id="A0A2S9YES0"/>
<evidence type="ECO:0000313" key="2">
    <source>
        <dbReference type="Proteomes" id="UP000237968"/>
    </source>
</evidence>